<dbReference type="Gene3D" id="2.30.30.100">
    <property type="match status" value="1"/>
</dbReference>
<dbReference type="VEuPathDB" id="AmoebaDB:DICPUDRAFT_86021"/>
<dbReference type="PIRSF" id="PIRSF006609">
    <property type="entry name" value="snRNP_SmF"/>
    <property type="match status" value="1"/>
</dbReference>
<sequence length="85" mass="9679">MNKIEALSPKPFLYGLKGKKIAVRLKWGGMEYRGILSSVDSYMNLQMLATEEWIDGAVMGQLGEVLIRCNNVLYIRGIEDEEIRD</sequence>
<keyword evidence="4 10" id="KW-0747">Spliceosome</keyword>
<dbReference type="GO" id="GO:0034715">
    <property type="term" value="C:pICln-Sm protein complex"/>
    <property type="evidence" value="ECO:0000318"/>
    <property type="project" value="GO_Central"/>
</dbReference>
<dbReference type="FunFam" id="2.30.30.100:FF:000153">
    <property type="entry name" value="Small nuclear ribonucleoprotein F"/>
    <property type="match status" value="1"/>
</dbReference>
<dbReference type="GO" id="GO:0000398">
    <property type="term" value="P:mRNA splicing, via spliceosome"/>
    <property type="evidence" value="ECO:0000318"/>
    <property type="project" value="GO_Central"/>
</dbReference>
<evidence type="ECO:0000256" key="10">
    <source>
        <dbReference type="PIRNR" id="PIRNR006609"/>
    </source>
</evidence>
<keyword evidence="13" id="KW-1185">Reference proteome</keyword>
<dbReference type="eggNOG" id="KOG3482">
    <property type="taxonomic scope" value="Eukaryota"/>
</dbReference>
<dbReference type="InterPro" id="IPR001163">
    <property type="entry name" value="Sm_dom_euk/arc"/>
</dbReference>
<protein>
    <recommendedName>
        <fullName evidence="9">Sm protein F</fullName>
    </recommendedName>
</protein>
<dbReference type="EMBL" id="GL870955">
    <property type="protein sequence ID" value="EGC39567.1"/>
    <property type="molecule type" value="Genomic_DNA"/>
</dbReference>
<evidence type="ECO:0000256" key="4">
    <source>
        <dbReference type="ARBA" id="ARBA00022728"/>
    </source>
</evidence>
<dbReference type="AlphaFoldDB" id="F0Z8Z0"/>
<name>F0Z8Z0_DICPU</name>
<dbReference type="InParanoid" id="F0Z8Z0"/>
<keyword evidence="5 10" id="KW-0694">RNA-binding</keyword>
<dbReference type="SUPFAM" id="SSF50182">
    <property type="entry name" value="Sm-like ribonucleoproteins"/>
    <property type="match status" value="1"/>
</dbReference>
<dbReference type="CDD" id="cd01722">
    <property type="entry name" value="Sm_F"/>
    <property type="match status" value="1"/>
</dbReference>
<dbReference type="KEGG" id="dpp:DICPUDRAFT_86021"/>
<dbReference type="SMART" id="SM00651">
    <property type="entry name" value="Sm"/>
    <property type="match status" value="1"/>
</dbReference>
<evidence type="ECO:0000256" key="1">
    <source>
        <dbReference type="ARBA" id="ARBA00004123"/>
    </source>
</evidence>
<dbReference type="STRING" id="5786.F0Z8Z0"/>
<comment type="subcellular location">
    <subcellularLocation>
        <location evidence="1 10">Nucleus</location>
    </subcellularLocation>
</comment>
<gene>
    <name evidence="12" type="ORF">DICPUDRAFT_86021</name>
</gene>
<evidence type="ECO:0000256" key="3">
    <source>
        <dbReference type="ARBA" id="ARBA00022664"/>
    </source>
</evidence>
<dbReference type="FunCoup" id="F0Z8Z0">
    <property type="interactions" value="624"/>
</dbReference>
<evidence type="ECO:0000256" key="5">
    <source>
        <dbReference type="ARBA" id="ARBA00022884"/>
    </source>
</evidence>
<dbReference type="GO" id="GO:0003723">
    <property type="term" value="F:RNA binding"/>
    <property type="evidence" value="ECO:0000318"/>
    <property type="project" value="GO_Central"/>
</dbReference>
<keyword evidence="8 10" id="KW-0687">Ribonucleoprotein</keyword>
<evidence type="ECO:0000313" key="13">
    <source>
        <dbReference type="Proteomes" id="UP000001064"/>
    </source>
</evidence>
<evidence type="ECO:0000256" key="2">
    <source>
        <dbReference type="ARBA" id="ARBA00007927"/>
    </source>
</evidence>
<dbReference type="PROSITE" id="PS52002">
    <property type="entry name" value="SM"/>
    <property type="match status" value="1"/>
</dbReference>
<feature type="domain" description="Sm" evidence="11">
    <location>
        <begin position="8"/>
        <end position="81"/>
    </location>
</feature>
<evidence type="ECO:0000256" key="6">
    <source>
        <dbReference type="ARBA" id="ARBA00023187"/>
    </source>
</evidence>
<dbReference type="PANTHER" id="PTHR11021:SF0">
    <property type="entry name" value="SMALL NUCLEAR RIBONUCLEOPROTEIN F"/>
    <property type="match status" value="1"/>
</dbReference>
<dbReference type="InterPro" id="IPR034100">
    <property type="entry name" value="Sm_F"/>
</dbReference>
<dbReference type="GO" id="GO:0071013">
    <property type="term" value="C:catalytic step 2 spliceosome"/>
    <property type="evidence" value="ECO:0000318"/>
    <property type="project" value="GO_Central"/>
</dbReference>
<dbReference type="InterPro" id="IPR010920">
    <property type="entry name" value="LSM_dom_sf"/>
</dbReference>
<dbReference type="Pfam" id="PF01423">
    <property type="entry name" value="LSM"/>
    <property type="match status" value="1"/>
</dbReference>
<evidence type="ECO:0000313" key="12">
    <source>
        <dbReference type="EMBL" id="EGC39567.1"/>
    </source>
</evidence>
<evidence type="ECO:0000256" key="7">
    <source>
        <dbReference type="ARBA" id="ARBA00023242"/>
    </source>
</evidence>
<accession>F0Z8Z0</accession>
<evidence type="ECO:0000256" key="8">
    <source>
        <dbReference type="ARBA" id="ARBA00023274"/>
    </source>
</evidence>
<dbReference type="GeneID" id="10509785"/>
<dbReference type="InterPro" id="IPR047575">
    <property type="entry name" value="Sm"/>
</dbReference>
<keyword evidence="7 10" id="KW-0539">Nucleus</keyword>
<dbReference type="Proteomes" id="UP000001064">
    <property type="component" value="Unassembled WGS sequence"/>
</dbReference>
<comment type="similarity">
    <text evidence="2 10">Belongs to the snRNP Sm proteins family. SmF/LSm6 subfamily.</text>
</comment>
<evidence type="ECO:0000259" key="11">
    <source>
        <dbReference type="PROSITE" id="PS52002"/>
    </source>
</evidence>
<evidence type="ECO:0000256" key="9">
    <source>
        <dbReference type="ARBA" id="ARBA00030144"/>
    </source>
</evidence>
<organism evidence="12 13">
    <name type="scientific">Dictyostelium purpureum</name>
    <name type="common">Slime mold</name>
    <dbReference type="NCBI Taxonomy" id="5786"/>
    <lineage>
        <taxon>Eukaryota</taxon>
        <taxon>Amoebozoa</taxon>
        <taxon>Evosea</taxon>
        <taxon>Eumycetozoa</taxon>
        <taxon>Dictyostelia</taxon>
        <taxon>Dictyosteliales</taxon>
        <taxon>Dictyosteliaceae</taxon>
        <taxon>Dictyostelium</taxon>
    </lineage>
</organism>
<dbReference type="InterPro" id="IPR016487">
    <property type="entry name" value="Lsm6/sSmF"/>
</dbReference>
<keyword evidence="6 10" id="KW-0508">mRNA splicing</keyword>
<dbReference type="OMA" id="GYMNVQL"/>
<dbReference type="GO" id="GO:0005685">
    <property type="term" value="C:U1 snRNP"/>
    <property type="evidence" value="ECO:0000318"/>
    <property type="project" value="GO_Central"/>
</dbReference>
<dbReference type="RefSeq" id="XP_003283902.1">
    <property type="nucleotide sequence ID" value="XM_003283854.1"/>
</dbReference>
<proteinExistence type="inferred from homology"/>
<keyword evidence="3 10" id="KW-0507">mRNA processing</keyword>
<reference evidence="13" key="1">
    <citation type="journal article" date="2011" name="Genome Biol.">
        <title>Comparative genomics of the social amoebae Dictyostelium discoideum and Dictyostelium purpureum.</title>
        <authorList>
            <consortium name="US DOE Joint Genome Institute (JGI-PGF)"/>
            <person name="Sucgang R."/>
            <person name="Kuo A."/>
            <person name="Tian X."/>
            <person name="Salerno W."/>
            <person name="Parikh A."/>
            <person name="Feasley C.L."/>
            <person name="Dalin E."/>
            <person name="Tu H."/>
            <person name="Huang E."/>
            <person name="Barry K."/>
            <person name="Lindquist E."/>
            <person name="Shapiro H."/>
            <person name="Bruce D."/>
            <person name="Schmutz J."/>
            <person name="Salamov A."/>
            <person name="Fey P."/>
            <person name="Gaudet P."/>
            <person name="Anjard C."/>
            <person name="Babu M.M."/>
            <person name="Basu S."/>
            <person name="Bushmanova Y."/>
            <person name="van der Wel H."/>
            <person name="Katoh-Kurasawa M."/>
            <person name="Dinh C."/>
            <person name="Coutinho P.M."/>
            <person name="Saito T."/>
            <person name="Elias M."/>
            <person name="Schaap P."/>
            <person name="Kay R.R."/>
            <person name="Henrissat B."/>
            <person name="Eichinger L."/>
            <person name="Rivero F."/>
            <person name="Putnam N.H."/>
            <person name="West C.M."/>
            <person name="Loomis W.F."/>
            <person name="Chisholm R.L."/>
            <person name="Shaulsky G."/>
            <person name="Strassmann J.E."/>
            <person name="Queller D.C."/>
            <person name="Kuspa A."/>
            <person name="Grigoriev I.V."/>
        </authorList>
    </citation>
    <scope>NUCLEOTIDE SEQUENCE [LARGE SCALE GENOMIC DNA]</scope>
    <source>
        <strain evidence="13">QSDP1</strain>
    </source>
</reference>
<dbReference type="OrthoDB" id="409625at2759"/>
<dbReference type="PANTHER" id="PTHR11021">
    <property type="entry name" value="SMALL NUCLEAR RIBONUCLEOPROTEIN F SNRNP-F"/>
    <property type="match status" value="1"/>
</dbReference>